<dbReference type="SMART" id="SM00382">
    <property type="entry name" value="AAA"/>
    <property type="match status" value="1"/>
</dbReference>
<dbReference type="SUPFAM" id="SSF52540">
    <property type="entry name" value="P-loop containing nucleoside triphosphate hydrolases"/>
    <property type="match status" value="1"/>
</dbReference>
<dbReference type="InterPro" id="IPR027417">
    <property type="entry name" value="P-loop_NTPase"/>
</dbReference>
<evidence type="ECO:0000313" key="3">
    <source>
        <dbReference type="EMBL" id="QTE28242.1"/>
    </source>
</evidence>
<accession>A0A8A4Z8P2</accession>
<feature type="domain" description="AAA+ ATPase" evidence="2">
    <location>
        <begin position="55"/>
        <end position="252"/>
    </location>
</feature>
<name>A0A8A4Z8P2_9MICO</name>
<feature type="region of interest" description="Disordered" evidence="1">
    <location>
        <begin position="1"/>
        <end position="27"/>
    </location>
</feature>
<dbReference type="AlphaFoldDB" id="A0A8A4Z8P2"/>
<evidence type="ECO:0000259" key="2">
    <source>
        <dbReference type="SMART" id="SM00382"/>
    </source>
</evidence>
<evidence type="ECO:0000313" key="4">
    <source>
        <dbReference type="Proteomes" id="UP000663937"/>
    </source>
</evidence>
<gene>
    <name evidence="3" type="ORF">J4E96_12690</name>
</gene>
<dbReference type="EMBL" id="CP071868">
    <property type="protein sequence ID" value="QTE28242.1"/>
    <property type="molecule type" value="Genomic_DNA"/>
</dbReference>
<reference evidence="3" key="1">
    <citation type="submission" date="2021-03" db="EMBL/GenBank/DDBJ databases">
        <title>Pengzhenrongella sicca gen. nov., sp. nov., a new member of suborder Micrococcineae isolated from High-Arctic tundra soil.</title>
        <authorList>
            <person name="Peng F."/>
        </authorList>
    </citation>
    <scope>NUCLEOTIDE SEQUENCE</scope>
    <source>
        <strain evidence="3">LRZ-2</strain>
    </source>
</reference>
<organism evidence="3 4">
    <name type="scientific">Pengzhenrongella sicca</name>
    <dbReference type="NCBI Taxonomy" id="2819238"/>
    <lineage>
        <taxon>Bacteria</taxon>
        <taxon>Bacillati</taxon>
        <taxon>Actinomycetota</taxon>
        <taxon>Actinomycetes</taxon>
        <taxon>Micrococcales</taxon>
        <taxon>Pengzhenrongella</taxon>
    </lineage>
</organism>
<dbReference type="Proteomes" id="UP000663937">
    <property type="component" value="Chromosome"/>
</dbReference>
<proteinExistence type="predicted"/>
<dbReference type="KEGG" id="psic:J4E96_12690"/>
<keyword evidence="4" id="KW-1185">Reference proteome</keyword>
<sequence>MSNPTSTELTPIAAAEPDEAAVDSPEPPPAVVATGLALHGSRGLVYGPVDLVLPAASLLVVQGTQGAGRSSLLLTLAGRMVPDRGARLTVLGLDLPRARTQVQRRAAIAGFAGIDDLDESVRVSDLVRERLAWLTPWYHRVPPVTQRAFAAHASAVWGDRPIPRVGSMIWDLDEIDVMLLRITLAMAQRPDLLVVDDIDQVRDGVRRQFVWTRLEAIAAAGTTVIASVSSLGEAAAMSWVVPPQQLHLSTGPHAIAAA</sequence>
<dbReference type="RefSeq" id="WP_227422472.1">
    <property type="nucleotide sequence ID" value="NZ_CP071868.1"/>
</dbReference>
<evidence type="ECO:0000256" key="1">
    <source>
        <dbReference type="SAM" id="MobiDB-lite"/>
    </source>
</evidence>
<dbReference type="Gene3D" id="3.40.50.300">
    <property type="entry name" value="P-loop containing nucleotide triphosphate hydrolases"/>
    <property type="match status" value="1"/>
</dbReference>
<protein>
    <submittedName>
        <fullName evidence="3">AAA family ATPase</fullName>
    </submittedName>
</protein>
<dbReference type="InterPro" id="IPR003593">
    <property type="entry name" value="AAA+_ATPase"/>
</dbReference>